<name>A0ABS5AQG7_9PSEU</name>
<sequence>MSGARNRLDRVLADLGTTVLAEVLPGRPDAEVSEVVVHDPAEPVDLRPGGLLLGVGLRERTAIASLLSTLGGLGATALLVKAPVPVDEAVRAAAVAGGVALLEVSAAASWAHVLALLQSRVSRDETSAPGAGLDGGDLFALANAVAALLDAPVTIEDRSSRVLAFSAGQDSTDASRVATVLGRQVPRVWQDRLTERGVFRELYRSTEPIFVDLGDIEDSIPRAAVAVRAGEEILGSMWAAVRAPLTPERGTAFRDAAQVVALHLMRQRAGADVQRRLRADLLATVLEGGPGAADAASRLGLAGERLCVLAAAGPAEADPAAREAAAHRLCDALSLHLRTTVSRPTAAAPLGEVVYGLLPVTEDTAAARIAEDFRTRTGTAVRIGVGRVVPGWPDVARSRADADAVLRALGPAAGVARLADVHLELLLTHLADLVAGEHLPVPRPVLVLREHDREHGTEFVATLLAYLDAFGDVGQAARSLHVHPNTFRYRLRRLTEISGLDLADARARLSAHLHLLLP</sequence>
<accession>A0ABS5AQG7</accession>
<dbReference type="RefSeq" id="WP_086783675.1">
    <property type="nucleotide sequence ID" value="NZ_JAGIOO010000001.1"/>
</dbReference>
<comment type="caution">
    <text evidence="4">The sequence shown here is derived from an EMBL/GenBank/DDBJ whole genome shotgun (WGS) entry which is preliminary data.</text>
</comment>
<feature type="domain" description="PucR C-terminal helix-turn-helix" evidence="2">
    <location>
        <begin position="460"/>
        <end position="516"/>
    </location>
</feature>
<evidence type="ECO:0000313" key="5">
    <source>
        <dbReference type="Proteomes" id="UP001519363"/>
    </source>
</evidence>
<keyword evidence="4" id="KW-0238">DNA-binding</keyword>
<dbReference type="Pfam" id="PF17853">
    <property type="entry name" value="GGDEF_2"/>
    <property type="match status" value="1"/>
</dbReference>
<dbReference type="GO" id="GO:0003677">
    <property type="term" value="F:DNA binding"/>
    <property type="evidence" value="ECO:0007669"/>
    <property type="project" value="UniProtKB-KW"/>
</dbReference>
<proteinExistence type="inferred from homology"/>
<dbReference type="InterPro" id="IPR025736">
    <property type="entry name" value="PucR_C-HTH_dom"/>
</dbReference>
<dbReference type="Pfam" id="PF13556">
    <property type="entry name" value="HTH_30"/>
    <property type="match status" value="1"/>
</dbReference>
<reference evidence="4 5" key="1">
    <citation type="submission" date="2021-03" db="EMBL/GenBank/DDBJ databases">
        <title>Sequencing the genomes of 1000 actinobacteria strains.</title>
        <authorList>
            <person name="Klenk H.-P."/>
        </authorList>
    </citation>
    <scope>NUCLEOTIDE SEQUENCE [LARGE SCALE GENOMIC DNA]</scope>
    <source>
        <strain evidence="4 5">DSM 44580</strain>
    </source>
</reference>
<keyword evidence="5" id="KW-1185">Reference proteome</keyword>
<comment type="similarity">
    <text evidence="1">Belongs to the CdaR family.</text>
</comment>
<dbReference type="InterPro" id="IPR051448">
    <property type="entry name" value="CdaR-like_regulators"/>
</dbReference>
<evidence type="ECO:0000259" key="2">
    <source>
        <dbReference type="Pfam" id="PF13556"/>
    </source>
</evidence>
<dbReference type="InterPro" id="IPR042070">
    <property type="entry name" value="PucR_C-HTH_sf"/>
</dbReference>
<organism evidence="4 5">
    <name type="scientific">Crossiella equi</name>
    <dbReference type="NCBI Taxonomy" id="130796"/>
    <lineage>
        <taxon>Bacteria</taxon>
        <taxon>Bacillati</taxon>
        <taxon>Actinomycetota</taxon>
        <taxon>Actinomycetes</taxon>
        <taxon>Pseudonocardiales</taxon>
        <taxon>Pseudonocardiaceae</taxon>
        <taxon>Crossiella</taxon>
    </lineage>
</organism>
<dbReference type="Gene3D" id="1.10.10.2840">
    <property type="entry name" value="PucR C-terminal helix-turn-helix domain"/>
    <property type="match status" value="1"/>
</dbReference>
<dbReference type="PANTHER" id="PTHR33744:SF17">
    <property type="entry name" value="CONSERVED PROTEIN"/>
    <property type="match status" value="1"/>
</dbReference>
<evidence type="ECO:0000256" key="1">
    <source>
        <dbReference type="ARBA" id="ARBA00006754"/>
    </source>
</evidence>
<dbReference type="EMBL" id="JAGIOO010000001">
    <property type="protein sequence ID" value="MBP2478803.1"/>
    <property type="molecule type" value="Genomic_DNA"/>
</dbReference>
<feature type="domain" description="CdaR GGDEF-like" evidence="3">
    <location>
        <begin position="291"/>
        <end position="408"/>
    </location>
</feature>
<dbReference type="Proteomes" id="UP001519363">
    <property type="component" value="Unassembled WGS sequence"/>
</dbReference>
<evidence type="ECO:0000313" key="4">
    <source>
        <dbReference type="EMBL" id="MBP2478803.1"/>
    </source>
</evidence>
<protein>
    <submittedName>
        <fullName evidence="4">DNA-binding PucR family transcriptional regulator</fullName>
    </submittedName>
</protein>
<dbReference type="InterPro" id="IPR041522">
    <property type="entry name" value="CdaR_GGDEF"/>
</dbReference>
<dbReference type="PANTHER" id="PTHR33744">
    <property type="entry name" value="CARBOHYDRATE DIACID REGULATOR"/>
    <property type="match status" value="1"/>
</dbReference>
<evidence type="ECO:0000259" key="3">
    <source>
        <dbReference type="Pfam" id="PF17853"/>
    </source>
</evidence>
<gene>
    <name evidence="4" type="ORF">JOF53_007675</name>
</gene>